<evidence type="ECO:0000313" key="5">
    <source>
        <dbReference type="EMBL" id="KWT66180.1"/>
    </source>
</evidence>
<gene>
    <name evidence="5" type="ORF">APY04_2376</name>
</gene>
<dbReference type="PANTHER" id="PTHR13090">
    <property type="entry name" value="ARGININE-HYDROXYLASE NDUFAF5, MITOCHONDRIAL"/>
    <property type="match status" value="1"/>
</dbReference>
<evidence type="ECO:0000256" key="3">
    <source>
        <dbReference type="SAM" id="MobiDB-lite"/>
    </source>
</evidence>
<comment type="caution">
    <text evidence="5">The sequence shown here is derived from an EMBL/GenBank/DDBJ whole genome shotgun (WGS) entry which is preliminary data.</text>
</comment>
<organism evidence="5 6">
    <name type="scientific">Hyphomicrobium sulfonivorans</name>
    <dbReference type="NCBI Taxonomy" id="121290"/>
    <lineage>
        <taxon>Bacteria</taxon>
        <taxon>Pseudomonadati</taxon>
        <taxon>Pseudomonadota</taxon>
        <taxon>Alphaproteobacteria</taxon>
        <taxon>Hyphomicrobiales</taxon>
        <taxon>Hyphomicrobiaceae</taxon>
        <taxon>Hyphomicrobium</taxon>
    </lineage>
</organism>
<dbReference type="Gene3D" id="3.40.50.150">
    <property type="entry name" value="Vaccinia Virus protein VP39"/>
    <property type="match status" value="1"/>
</dbReference>
<evidence type="ECO:0000259" key="4">
    <source>
        <dbReference type="Pfam" id="PF08241"/>
    </source>
</evidence>
<dbReference type="OrthoDB" id="9793723at2"/>
<feature type="region of interest" description="Disordered" evidence="3">
    <location>
        <begin position="272"/>
        <end position="301"/>
    </location>
</feature>
<dbReference type="InterPro" id="IPR029063">
    <property type="entry name" value="SAM-dependent_MTases_sf"/>
</dbReference>
<evidence type="ECO:0000256" key="1">
    <source>
        <dbReference type="ARBA" id="ARBA00022603"/>
    </source>
</evidence>
<protein>
    <submittedName>
        <fullName evidence="5">SAM-dependent methyltransferase</fullName>
    </submittedName>
</protein>
<dbReference type="Pfam" id="PF08241">
    <property type="entry name" value="Methyltransf_11"/>
    <property type="match status" value="1"/>
</dbReference>
<dbReference type="EMBL" id="LMTR01000073">
    <property type="protein sequence ID" value="KWT66180.1"/>
    <property type="molecule type" value="Genomic_DNA"/>
</dbReference>
<keyword evidence="6" id="KW-1185">Reference proteome</keyword>
<dbReference type="RefSeq" id="WP_068462726.1">
    <property type="nucleotide sequence ID" value="NZ_LMTR01000073.1"/>
</dbReference>
<dbReference type="AlphaFoldDB" id="A0A120CUG4"/>
<proteinExistence type="predicted"/>
<dbReference type="GO" id="GO:0032259">
    <property type="term" value="P:methylation"/>
    <property type="evidence" value="ECO:0007669"/>
    <property type="project" value="UniProtKB-KW"/>
</dbReference>
<sequence>MQSQPEPSRIFDRTLLARRRRRFAGRVSEHDFLLQRVADDLAERLAIVRRTLPLAANIGAHHGLLSERIRGLAGVKRVIDLDPVAALLARSPADLRVVADEEALPFGDETLDLAVSALSLQLVNDLPGTLIQIRRALRPDGLLLASVLGGTTLHELRAAWLAAEAEVTGGASPRVAPFADVRDMGALLQRAGFALPVVDSETVTVTYSDPLSLMREIKAMGASNMLIARRKTPVTRSLLLRAAEIYIERYAQSDGRVPATFEILTLTAWAPDESQPKPLRPGSASARLAEALGVPERKLDE</sequence>
<dbReference type="SUPFAM" id="SSF53335">
    <property type="entry name" value="S-adenosyl-L-methionine-dependent methyltransferases"/>
    <property type="match status" value="1"/>
</dbReference>
<keyword evidence="1 5" id="KW-0489">Methyltransferase</keyword>
<dbReference type="PANTHER" id="PTHR13090:SF1">
    <property type="entry name" value="ARGININE-HYDROXYLASE NDUFAF5, MITOCHONDRIAL"/>
    <property type="match status" value="1"/>
</dbReference>
<dbReference type="InterPro" id="IPR050602">
    <property type="entry name" value="Malonyl-ACP_OMT"/>
</dbReference>
<dbReference type="GO" id="GO:0008757">
    <property type="term" value="F:S-adenosylmethionine-dependent methyltransferase activity"/>
    <property type="evidence" value="ECO:0007669"/>
    <property type="project" value="InterPro"/>
</dbReference>
<dbReference type="CDD" id="cd02440">
    <property type="entry name" value="AdoMet_MTases"/>
    <property type="match status" value="1"/>
</dbReference>
<name>A0A120CUG4_HYPSL</name>
<keyword evidence="2 5" id="KW-0808">Transferase</keyword>
<evidence type="ECO:0000313" key="6">
    <source>
        <dbReference type="Proteomes" id="UP000059074"/>
    </source>
</evidence>
<dbReference type="Proteomes" id="UP000059074">
    <property type="component" value="Unassembled WGS sequence"/>
</dbReference>
<reference evidence="5 6" key="1">
    <citation type="submission" date="2015-10" db="EMBL/GenBank/DDBJ databases">
        <title>Transcriptomic analysis of a linuron degrading triple-species bacterial consortium.</title>
        <authorList>
            <person name="Albers P."/>
        </authorList>
    </citation>
    <scope>NUCLEOTIDE SEQUENCE [LARGE SCALE GENOMIC DNA]</scope>
    <source>
        <strain evidence="5 6">WDL6</strain>
    </source>
</reference>
<evidence type="ECO:0000256" key="2">
    <source>
        <dbReference type="ARBA" id="ARBA00022679"/>
    </source>
</evidence>
<dbReference type="InterPro" id="IPR013216">
    <property type="entry name" value="Methyltransf_11"/>
</dbReference>
<dbReference type="STRING" id="121290.APY04_2376"/>
<accession>A0A120CUG4</accession>
<feature type="domain" description="Methyltransferase type 11" evidence="4">
    <location>
        <begin position="58"/>
        <end position="144"/>
    </location>
</feature>
<dbReference type="PATRIC" id="fig|121290.4.peg.280"/>